<protein>
    <submittedName>
        <fullName evidence="1">Uncharacterized protein</fullName>
    </submittedName>
</protein>
<gene>
    <name evidence="1" type="ORF">VSR73_31045</name>
</gene>
<evidence type="ECO:0000313" key="1">
    <source>
        <dbReference type="EMBL" id="MEM5425479.1"/>
    </source>
</evidence>
<dbReference type="Proteomes" id="UP001489897">
    <property type="component" value="Unassembled WGS sequence"/>
</dbReference>
<keyword evidence="2" id="KW-1185">Reference proteome</keyword>
<comment type="caution">
    <text evidence="1">The sequence shown here is derived from an EMBL/GenBank/DDBJ whole genome shotgun (WGS) entry which is preliminary data.</text>
</comment>
<name>A0ABU9RZJ4_9BURK</name>
<organism evidence="1 2">
    <name type="scientific">Paraburkholderia ferrariae</name>
    <dbReference type="NCBI Taxonomy" id="386056"/>
    <lineage>
        <taxon>Bacteria</taxon>
        <taxon>Pseudomonadati</taxon>
        <taxon>Pseudomonadota</taxon>
        <taxon>Betaproteobacteria</taxon>
        <taxon>Burkholderiales</taxon>
        <taxon>Burkholderiaceae</taxon>
        <taxon>Paraburkholderia</taxon>
    </lineage>
</organism>
<accession>A0ABU9RZJ4</accession>
<sequence length="78" mass="8973">MPARIDVWNNPQHIDFFAIFRNATRLESAIDPRFQNRLEPQAEISACLDPTVECMARVSFRIRSGTAPIVGRRWITAM</sequence>
<proteinExistence type="predicted"/>
<dbReference type="EMBL" id="JAYMRV010000011">
    <property type="protein sequence ID" value="MEM5425479.1"/>
    <property type="molecule type" value="Genomic_DNA"/>
</dbReference>
<reference evidence="1 2" key="1">
    <citation type="submission" date="2024-01" db="EMBL/GenBank/DDBJ databases">
        <title>The diversity of rhizobia nodulating Mimosa spp. in eleven states of Brazil covering several biomes is determined by host plant, location, and edaphic factors.</title>
        <authorList>
            <person name="Rouws L."/>
            <person name="Barauna A."/>
            <person name="Beukes C."/>
            <person name="De Faria S.M."/>
            <person name="Gross E."/>
            <person name="Dos Reis Junior F.B."/>
            <person name="Simon M."/>
            <person name="Maluk M."/>
            <person name="Odee D.W."/>
            <person name="Kenicer G."/>
            <person name="Young J.P.W."/>
            <person name="Reis V.M."/>
            <person name="Zilli J."/>
            <person name="James E.K."/>
        </authorList>
    </citation>
    <scope>NUCLEOTIDE SEQUENCE [LARGE SCALE GENOMIC DNA]</scope>
    <source>
        <strain evidence="1 2">JPY167</strain>
    </source>
</reference>
<evidence type="ECO:0000313" key="2">
    <source>
        <dbReference type="Proteomes" id="UP001489897"/>
    </source>
</evidence>